<gene>
    <name evidence="2" type="ORF">GCM10009001_29790</name>
</gene>
<name>A0ABP3RHK3_9BACI</name>
<accession>A0ABP3RHK3</accession>
<proteinExistence type="predicted"/>
<dbReference type="RefSeq" id="WP_343814839.1">
    <property type="nucleotide sequence ID" value="NZ_BAAADS010000024.1"/>
</dbReference>
<dbReference type="InterPro" id="IPR025870">
    <property type="entry name" value="Glyoxalase-like_dom"/>
</dbReference>
<dbReference type="Proteomes" id="UP001500866">
    <property type="component" value="Unassembled WGS sequence"/>
</dbReference>
<dbReference type="Pfam" id="PF13468">
    <property type="entry name" value="Glyoxalase_3"/>
    <property type="match status" value="1"/>
</dbReference>
<dbReference type="PANTHER" id="PTHR40265">
    <property type="entry name" value="BLL2707 PROTEIN"/>
    <property type="match status" value="1"/>
</dbReference>
<evidence type="ECO:0000313" key="2">
    <source>
        <dbReference type="EMBL" id="GAA0610547.1"/>
    </source>
</evidence>
<dbReference type="Gene3D" id="3.10.180.10">
    <property type="entry name" value="2,3-Dihydroxybiphenyl 1,2-Dioxygenase, domain 1"/>
    <property type="match status" value="1"/>
</dbReference>
<organism evidence="2 3">
    <name type="scientific">Virgibacillus siamensis</name>
    <dbReference type="NCBI Taxonomy" id="480071"/>
    <lineage>
        <taxon>Bacteria</taxon>
        <taxon>Bacillati</taxon>
        <taxon>Bacillota</taxon>
        <taxon>Bacilli</taxon>
        <taxon>Bacillales</taxon>
        <taxon>Bacillaceae</taxon>
        <taxon>Virgibacillus</taxon>
    </lineage>
</organism>
<evidence type="ECO:0000259" key="1">
    <source>
        <dbReference type="Pfam" id="PF13468"/>
    </source>
</evidence>
<reference evidence="3" key="1">
    <citation type="journal article" date="2019" name="Int. J. Syst. Evol. Microbiol.">
        <title>The Global Catalogue of Microorganisms (GCM) 10K type strain sequencing project: providing services to taxonomists for standard genome sequencing and annotation.</title>
        <authorList>
            <consortium name="The Broad Institute Genomics Platform"/>
            <consortium name="The Broad Institute Genome Sequencing Center for Infectious Disease"/>
            <person name="Wu L."/>
            <person name="Ma J."/>
        </authorList>
    </citation>
    <scope>NUCLEOTIDE SEQUENCE [LARGE SCALE GENOMIC DNA]</scope>
    <source>
        <strain evidence="3">JCM 15395</strain>
    </source>
</reference>
<dbReference type="EMBL" id="BAAADS010000024">
    <property type="protein sequence ID" value="GAA0610547.1"/>
    <property type="molecule type" value="Genomic_DNA"/>
</dbReference>
<evidence type="ECO:0000313" key="3">
    <source>
        <dbReference type="Proteomes" id="UP001500866"/>
    </source>
</evidence>
<dbReference type="PANTHER" id="PTHR40265:SF1">
    <property type="entry name" value="GLYOXALASE-LIKE DOMAIN-CONTAINING PROTEIN"/>
    <property type="match status" value="1"/>
</dbReference>
<feature type="domain" description="Glyoxalase-like" evidence="1">
    <location>
        <begin position="4"/>
        <end position="167"/>
    </location>
</feature>
<sequence>MLALDHIILASKDPKQAAEAFANRHNVTVLKGGKHENWGTYNYLAYFSNDCYLEWLGIFDEDLAAKSENPLIDQLVRTLNSDVEGAIQYALRTYGMDDYLKHFHEQDVSFTGPIAGSRNRPDGSLLEWRMLFPQAEIIRHPFLIEWGDEKNVPTDSSLINQQQIDTIYPVIANSNDFDTIFQTDHQLANVQFKPSAMMRFSISK</sequence>
<dbReference type="SUPFAM" id="SSF54593">
    <property type="entry name" value="Glyoxalase/Bleomycin resistance protein/Dihydroxybiphenyl dioxygenase"/>
    <property type="match status" value="1"/>
</dbReference>
<keyword evidence="3" id="KW-1185">Reference proteome</keyword>
<comment type="caution">
    <text evidence="2">The sequence shown here is derived from an EMBL/GenBank/DDBJ whole genome shotgun (WGS) entry which is preliminary data.</text>
</comment>
<dbReference type="InterPro" id="IPR029068">
    <property type="entry name" value="Glyas_Bleomycin-R_OHBP_Dase"/>
</dbReference>
<protein>
    <recommendedName>
        <fullName evidence="1">Glyoxalase-like domain-containing protein</fullName>
    </recommendedName>
</protein>